<accession>A0A067M352</accession>
<dbReference type="EMBL" id="KL198163">
    <property type="protein sequence ID" value="KDQ06006.1"/>
    <property type="molecule type" value="Genomic_DNA"/>
</dbReference>
<protein>
    <submittedName>
        <fullName evidence="1">Uncharacterized protein</fullName>
    </submittedName>
</protein>
<evidence type="ECO:0000313" key="2">
    <source>
        <dbReference type="Proteomes" id="UP000027195"/>
    </source>
</evidence>
<dbReference type="InParanoid" id="A0A067M352"/>
<keyword evidence="2" id="KW-1185">Reference proteome</keyword>
<evidence type="ECO:0000313" key="1">
    <source>
        <dbReference type="EMBL" id="KDQ06006.1"/>
    </source>
</evidence>
<dbReference type="OrthoDB" id="3256283at2759"/>
<proteinExistence type="predicted"/>
<dbReference type="AlphaFoldDB" id="A0A067M352"/>
<gene>
    <name evidence="1" type="ORF">BOTBODRAFT_39859</name>
</gene>
<sequence length="214" mass="23377">MSSDSRNSTSVQPAQYSGNFDLYSTQLPFLTKEYHVKGSTTPQYEALYNKILFYQARDDRSARASLPSPGSSSPGTFWCSQVADPMSDEPFDVTITSIQDQSPVSFTSAEKTHFAAPRVIPLGAGIAAQTNIIDGGCFVLSGKGSFKLVRVWANTTSTGAVQELFEGIFSLRVRFAPIYARKGWNTDVNFVIGFWAVRGLAKAEEAMISDEDAE</sequence>
<name>A0A067M352_BOTB1</name>
<reference evidence="2" key="1">
    <citation type="journal article" date="2014" name="Proc. Natl. Acad. Sci. U.S.A.">
        <title>Extensive sampling of basidiomycete genomes demonstrates inadequacy of the white-rot/brown-rot paradigm for wood decay fungi.</title>
        <authorList>
            <person name="Riley R."/>
            <person name="Salamov A.A."/>
            <person name="Brown D.W."/>
            <person name="Nagy L.G."/>
            <person name="Floudas D."/>
            <person name="Held B.W."/>
            <person name="Levasseur A."/>
            <person name="Lombard V."/>
            <person name="Morin E."/>
            <person name="Otillar R."/>
            <person name="Lindquist E.A."/>
            <person name="Sun H."/>
            <person name="LaButti K.M."/>
            <person name="Schmutz J."/>
            <person name="Jabbour D."/>
            <person name="Luo H."/>
            <person name="Baker S.E."/>
            <person name="Pisabarro A.G."/>
            <person name="Walton J.D."/>
            <person name="Blanchette R.A."/>
            <person name="Henrissat B."/>
            <person name="Martin F."/>
            <person name="Cullen D."/>
            <person name="Hibbett D.S."/>
            <person name="Grigoriev I.V."/>
        </authorList>
    </citation>
    <scope>NUCLEOTIDE SEQUENCE [LARGE SCALE GENOMIC DNA]</scope>
    <source>
        <strain evidence="2">FD-172 SS1</strain>
    </source>
</reference>
<dbReference type="HOGENOM" id="CLU_072855_1_0_1"/>
<dbReference type="Proteomes" id="UP000027195">
    <property type="component" value="Unassembled WGS sequence"/>
</dbReference>
<organism evidence="1 2">
    <name type="scientific">Botryobasidium botryosum (strain FD-172 SS1)</name>
    <dbReference type="NCBI Taxonomy" id="930990"/>
    <lineage>
        <taxon>Eukaryota</taxon>
        <taxon>Fungi</taxon>
        <taxon>Dikarya</taxon>
        <taxon>Basidiomycota</taxon>
        <taxon>Agaricomycotina</taxon>
        <taxon>Agaricomycetes</taxon>
        <taxon>Cantharellales</taxon>
        <taxon>Botryobasidiaceae</taxon>
        <taxon>Botryobasidium</taxon>
    </lineage>
</organism>